<comment type="caution">
    <text evidence="6">The sequence shown here is derived from an EMBL/GenBank/DDBJ whole genome shotgun (WGS) entry which is preliminary data.</text>
</comment>
<evidence type="ECO:0000313" key="6">
    <source>
        <dbReference type="EMBL" id="MBF8437970.1"/>
    </source>
</evidence>
<dbReference type="PANTHER" id="PTHR43687">
    <property type="entry name" value="ADENYLYLSULFATE REDUCTASE, BETA SUBUNIT"/>
    <property type="match status" value="1"/>
</dbReference>
<evidence type="ECO:0000256" key="3">
    <source>
        <dbReference type="ARBA" id="ARBA00023004"/>
    </source>
</evidence>
<keyword evidence="3" id="KW-0408">Iron</keyword>
<feature type="domain" description="4Fe-4S ferredoxin-type" evidence="5">
    <location>
        <begin position="216"/>
        <end position="245"/>
    </location>
</feature>
<keyword evidence="4" id="KW-0411">Iron-sulfur</keyword>
<organism evidence="6 7">
    <name type="scientific">Halonatronomonas betaini</name>
    <dbReference type="NCBI Taxonomy" id="2778430"/>
    <lineage>
        <taxon>Bacteria</taxon>
        <taxon>Bacillati</taxon>
        <taxon>Bacillota</taxon>
        <taxon>Clostridia</taxon>
        <taxon>Halanaerobiales</taxon>
        <taxon>Halarsenatibacteraceae</taxon>
        <taxon>Halonatronomonas</taxon>
    </lineage>
</organism>
<protein>
    <submittedName>
        <fullName evidence="6">DUF362 domain-containing protein</fullName>
    </submittedName>
</protein>
<dbReference type="PROSITE" id="PS51379">
    <property type="entry name" value="4FE4S_FER_2"/>
    <property type="match status" value="2"/>
</dbReference>
<name>A0A931AWB6_9FIRM</name>
<evidence type="ECO:0000256" key="4">
    <source>
        <dbReference type="ARBA" id="ARBA00023014"/>
    </source>
</evidence>
<evidence type="ECO:0000256" key="2">
    <source>
        <dbReference type="ARBA" id="ARBA00022723"/>
    </source>
</evidence>
<dbReference type="GO" id="GO:0051539">
    <property type="term" value="F:4 iron, 4 sulfur cluster binding"/>
    <property type="evidence" value="ECO:0007669"/>
    <property type="project" value="UniProtKB-KW"/>
</dbReference>
<dbReference type="PANTHER" id="PTHR43687:SF1">
    <property type="entry name" value="FERREDOXIN III"/>
    <property type="match status" value="1"/>
</dbReference>
<dbReference type="Proteomes" id="UP000621436">
    <property type="component" value="Unassembled WGS sequence"/>
</dbReference>
<evidence type="ECO:0000259" key="5">
    <source>
        <dbReference type="PROSITE" id="PS51379"/>
    </source>
</evidence>
<sequence length="372" mass="40680">MSSKVFYASTRASQKNQSMIEKLYRLFKRAGFDSLIEEDDLIGIKQHFGEIGNTAFIRPIYTRRIVEAIKEAGGKPFLTDANTLYVGERANSVDHLHTAHKNGFGYSTVGAPLIIADGITGKSYLEIEVGLKHFDYVKIGSEICNSDGMISLAHFKGHQLTGFGGTFKNIGMGLGSRSGKQMMHSTVKPSITEEHCIKCKECVLYCPEDAIEINDDKSFIIEEKCIGCGECVVTCPTDAISIEWEGGSMEVQERQVEFTAGVLKSIDNKAGYVNFVNNVTPDCDCSPWSDQPLIRDQGILASKDPVALEQASLDLTVKAEALSGTALPEDAGTAIGENKFKLIHTSTDGGVRQIEYAEELGLGNRDYKLIKI</sequence>
<accession>A0A931AWB6</accession>
<dbReference type="InterPro" id="IPR017896">
    <property type="entry name" value="4Fe4S_Fe-S-bd"/>
</dbReference>
<feature type="domain" description="4Fe-4S ferredoxin-type" evidence="5">
    <location>
        <begin position="187"/>
        <end position="215"/>
    </location>
</feature>
<keyword evidence="2" id="KW-0479">Metal-binding</keyword>
<dbReference type="InterPro" id="IPR050572">
    <property type="entry name" value="Fe-S_Ferredoxin"/>
</dbReference>
<proteinExistence type="predicted"/>
<dbReference type="Pfam" id="PF12838">
    <property type="entry name" value="Fer4_7"/>
    <property type="match status" value="1"/>
</dbReference>
<gene>
    <name evidence="6" type="ORF">I0Q91_12840</name>
</gene>
<reference evidence="6" key="1">
    <citation type="submission" date="2020-11" db="EMBL/GenBank/DDBJ databases">
        <title>Halonatronomonas betainensis gen. nov., sp. nov. a novel haloalkaliphilic representative of the family Halanaerobiacae capable of betaine degradation.</title>
        <authorList>
            <person name="Boltyanskaya Y."/>
            <person name="Kevbrin V."/>
            <person name="Detkova E."/>
            <person name="Grouzdev D.S."/>
            <person name="Koziaeva V."/>
            <person name="Zhilina T."/>
        </authorList>
    </citation>
    <scope>NUCLEOTIDE SEQUENCE</scope>
    <source>
        <strain evidence="6">Z-7014</strain>
    </source>
</reference>
<dbReference type="InterPro" id="IPR017900">
    <property type="entry name" value="4Fe4S_Fe_S_CS"/>
</dbReference>
<dbReference type="AlphaFoldDB" id="A0A931AWB6"/>
<dbReference type="Pfam" id="PF04015">
    <property type="entry name" value="DUF362"/>
    <property type="match status" value="1"/>
</dbReference>
<dbReference type="GO" id="GO:0046872">
    <property type="term" value="F:metal ion binding"/>
    <property type="evidence" value="ECO:0007669"/>
    <property type="project" value="UniProtKB-KW"/>
</dbReference>
<dbReference type="Gene3D" id="3.30.70.20">
    <property type="match status" value="1"/>
</dbReference>
<dbReference type="RefSeq" id="WP_270455038.1">
    <property type="nucleotide sequence ID" value="NZ_JADPIE010000008.1"/>
</dbReference>
<keyword evidence="7" id="KW-1185">Reference proteome</keyword>
<dbReference type="PROSITE" id="PS00198">
    <property type="entry name" value="4FE4S_FER_1"/>
    <property type="match status" value="1"/>
</dbReference>
<dbReference type="SUPFAM" id="SSF54862">
    <property type="entry name" value="4Fe-4S ferredoxins"/>
    <property type="match status" value="1"/>
</dbReference>
<dbReference type="InterPro" id="IPR007160">
    <property type="entry name" value="DUF362"/>
</dbReference>
<dbReference type="EMBL" id="JADPIE010000008">
    <property type="protein sequence ID" value="MBF8437970.1"/>
    <property type="molecule type" value="Genomic_DNA"/>
</dbReference>
<evidence type="ECO:0000313" key="7">
    <source>
        <dbReference type="Proteomes" id="UP000621436"/>
    </source>
</evidence>
<keyword evidence="1" id="KW-0004">4Fe-4S</keyword>
<evidence type="ECO:0000256" key="1">
    <source>
        <dbReference type="ARBA" id="ARBA00022485"/>
    </source>
</evidence>